<proteinExistence type="predicted"/>
<keyword evidence="1" id="KW-0472">Membrane</keyword>
<comment type="caution">
    <text evidence="2">The sequence shown here is derived from an EMBL/GenBank/DDBJ whole genome shotgun (WGS) entry which is preliminary data.</text>
</comment>
<sequence>MRFPNFTSKHFSTKAITIRKQSSLFSLTGLLAIDFDISILFIVFLLIGVVTFLAGTAYGIYLNNKLSEKDASNQLSRS</sequence>
<keyword evidence="3" id="KW-1185">Reference proteome</keyword>
<dbReference type="Proteomes" id="UP001595906">
    <property type="component" value="Unassembled WGS sequence"/>
</dbReference>
<keyword evidence="1" id="KW-1133">Transmembrane helix</keyword>
<keyword evidence="1" id="KW-0812">Transmembrane</keyword>
<organism evidence="2 3">
    <name type="scientific">Parasediminibacterium paludis</name>
    <dbReference type="NCBI Taxonomy" id="908966"/>
    <lineage>
        <taxon>Bacteria</taxon>
        <taxon>Pseudomonadati</taxon>
        <taxon>Bacteroidota</taxon>
        <taxon>Chitinophagia</taxon>
        <taxon>Chitinophagales</taxon>
        <taxon>Chitinophagaceae</taxon>
        <taxon>Parasediminibacterium</taxon>
    </lineage>
</organism>
<accession>A0ABV8PUV7</accession>
<gene>
    <name evidence="2" type="ORF">ACFOW1_00960</name>
</gene>
<evidence type="ECO:0000313" key="2">
    <source>
        <dbReference type="EMBL" id="MFC4230441.1"/>
    </source>
</evidence>
<evidence type="ECO:0000256" key="1">
    <source>
        <dbReference type="SAM" id="Phobius"/>
    </source>
</evidence>
<dbReference type="EMBL" id="JBHSDC010000002">
    <property type="protein sequence ID" value="MFC4230441.1"/>
    <property type="molecule type" value="Genomic_DNA"/>
</dbReference>
<feature type="transmembrane region" description="Helical" evidence="1">
    <location>
        <begin position="37"/>
        <end position="61"/>
    </location>
</feature>
<protein>
    <submittedName>
        <fullName evidence="2">Uncharacterized protein</fullName>
    </submittedName>
</protein>
<dbReference type="RefSeq" id="WP_379011595.1">
    <property type="nucleotide sequence ID" value="NZ_JBHSDC010000002.1"/>
</dbReference>
<evidence type="ECO:0000313" key="3">
    <source>
        <dbReference type="Proteomes" id="UP001595906"/>
    </source>
</evidence>
<name>A0ABV8PUV7_9BACT</name>
<reference evidence="3" key="1">
    <citation type="journal article" date="2019" name="Int. J. Syst. Evol. Microbiol.">
        <title>The Global Catalogue of Microorganisms (GCM) 10K type strain sequencing project: providing services to taxonomists for standard genome sequencing and annotation.</title>
        <authorList>
            <consortium name="The Broad Institute Genomics Platform"/>
            <consortium name="The Broad Institute Genome Sequencing Center for Infectious Disease"/>
            <person name="Wu L."/>
            <person name="Ma J."/>
        </authorList>
    </citation>
    <scope>NUCLEOTIDE SEQUENCE [LARGE SCALE GENOMIC DNA]</scope>
    <source>
        <strain evidence="3">CECT 8010</strain>
    </source>
</reference>